<comment type="function">
    <text evidence="4 5">Required for flagellar hook formation. May act as a scaffolding protein.</text>
</comment>
<accession>B9Z4U7</accession>
<dbReference type="eggNOG" id="COG1843">
    <property type="taxonomic scope" value="Bacteria"/>
</dbReference>
<dbReference type="Proteomes" id="UP000003165">
    <property type="component" value="Unassembled WGS sequence"/>
</dbReference>
<feature type="domain" description="FlgD/Vpr Ig-like" evidence="7">
    <location>
        <begin position="104"/>
        <end position="175"/>
    </location>
</feature>
<evidence type="ECO:0000256" key="1">
    <source>
        <dbReference type="ARBA" id="ARBA00010577"/>
    </source>
</evidence>
<reference evidence="8 9" key="1">
    <citation type="submission" date="2009-02" db="EMBL/GenBank/DDBJ databases">
        <title>Sequencing of the draft genome and assembly of Lutiella nitroferrum 2002.</title>
        <authorList>
            <consortium name="US DOE Joint Genome Institute (JGI-PGF)"/>
            <person name="Lucas S."/>
            <person name="Copeland A."/>
            <person name="Lapidus A."/>
            <person name="Glavina del Rio T."/>
            <person name="Tice H."/>
            <person name="Bruce D."/>
            <person name="Goodwin L."/>
            <person name="Pitluck S."/>
            <person name="Larimer F."/>
            <person name="Land M.L."/>
            <person name="Hauser L."/>
            <person name="Coates J.D."/>
        </authorList>
    </citation>
    <scope>NUCLEOTIDE SEQUENCE [LARGE SCALE GENOMIC DNA]</scope>
    <source>
        <strain evidence="8 9">2002</strain>
    </source>
</reference>
<comment type="caution">
    <text evidence="8">The sequence shown here is derived from an EMBL/GenBank/DDBJ whole genome shotgun (WGS) entry which is preliminary data.</text>
</comment>
<dbReference type="Pfam" id="PF03963">
    <property type="entry name" value="FlgD"/>
    <property type="match status" value="1"/>
</dbReference>
<sequence>MTVSNSLLNDSTASSQGATPVASNGQSQSSGSDMFMTLLMAQIKNQNPLDPADPSQFVNQLVQMNQMQTSLGMLSQLKDNAVLLRELQGLGLGNQVGNSVLVQSNTVQLDGTPLSGRLTLSGAENQVTLQLTGADGKQHPIDLGAQPAGEVAFSVNPADYGLAAGSYALSVTTASRATPMLELAAVVQGVRLPVQGGEPMLTLSGLGDVPASSVSRLLGNTSSSVS</sequence>
<evidence type="ECO:0000256" key="6">
    <source>
        <dbReference type="SAM" id="MobiDB-lite"/>
    </source>
</evidence>
<keyword evidence="8" id="KW-0969">Cilium</keyword>
<proteinExistence type="inferred from homology"/>
<dbReference type="InterPro" id="IPR005648">
    <property type="entry name" value="FlgD"/>
</dbReference>
<keyword evidence="9" id="KW-1185">Reference proteome</keyword>
<evidence type="ECO:0000256" key="4">
    <source>
        <dbReference type="ARBA" id="ARBA00024746"/>
    </source>
</evidence>
<evidence type="ECO:0000256" key="5">
    <source>
        <dbReference type="RuleBase" id="RU362076"/>
    </source>
</evidence>
<dbReference type="EMBL" id="ACIS01000006">
    <property type="protein sequence ID" value="EEG08179.1"/>
    <property type="molecule type" value="Genomic_DNA"/>
</dbReference>
<dbReference type="AlphaFoldDB" id="B9Z4U7"/>
<dbReference type="RefSeq" id="WP_008954402.1">
    <property type="nucleotide sequence ID" value="NZ_ACIS01000006.1"/>
</dbReference>
<feature type="region of interest" description="Disordered" evidence="6">
    <location>
        <begin position="1"/>
        <end position="30"/>
    </location>
</feature>
<dbReference type="Pfam" id="PF13860">
    <property type="entry name" value="FlgD_ig"/>
    <property type="match status" value="1"/>
</dbReference>
<keyword evidence="8" id="KW-0966">Cell projection</keyword>
<evidence type="ECO:0000256" key="2">
    <source>
        <dbReference type="ARBA" id="ARBA00016013"/>
    </source>
</evidence>
<keyword evidence="3 5" id="KW-1005">Bacterial flagellum biogenesis</keyword>
<dbReference type="GO" id="GO:0044781">
    <property type="term" value="P:bacterial-type flagellum organization"/>
    <property type="evidence" value="ECO:0007669"/>
    <property type="project" value="UniProtKB-UniRule"/>
</dbReference>
<evidence type="ECO:0000313" key="8">
    <source>
        <dbReference type="EMBL" id="EEG08179.1"/>
    </source>
</evidence>
<dbReference type="InterPro" id="IPR025965">
    <property type="entry name" value="FlgD/Vpr_Ig-like"/>
</dbReference>
<protein>
    <recommendedName>
        <fullName evidence="2 5">Basal-body rod modification protein FlgD</fullName>
    </recommendedName>
</protein>
<comment type="similarity">
    <text evidence="1 5">Belongs to the FlgD family.</text>
</comment>
<evidence type="ECO:0000256" key="3">
    <source>
        <dbReference type="ARBA" id="ARBA00022795"/>
    </source>
</evidence>
<dbReference type="Gene3D" id="2.60.40.4070">
    <property type="match status" value="1"/>
</dbReference>
<keyword evidence="8" id="KW-0282">Flagellum</keyword>
<name>B9Z4U7_9NEIS</name>
<gene>
    <name evidence="8" type="ORF">FuraDRAFT_2382</name>
</gene>
<evidence type="ECO:0000259" key="7">
    <source>
        <dbReference type="Pfam" id="PF13860"/>
    </source>
</evidence>
<evidence type="ECO:0000313" key="9">
    <source>
        <dbReference type="Proteomes" id="UP000003165"/>
    </source>
</evidence>
<dbReference type="Gene3D" id="2.30.30.910">
    <property type="match status" value="1"/>
</dbReference>
<organism evidence="8 9">
    <name type="scientific">Pseudogulbenkiania ferrooxidans 2002</name>
    <dbReference type="NCBI Taxonomy" id="279714"/>
    <lineage>
        <taxon>Bacteria</taxon>
        <taxon>Pseudomonadati</taxon>
        <taxon>Pseudomonadota</taxon>
        <taxon>Betaproteobacteria</taxon>
        <taxon>Neisseriales</taxon>
        <taxon>Chromobacteriaceae</taxon>
        <taxon>Pseudogulbenkiania</taxon>
    </lineage>
</organism>